<accession>A0ABV3U0D9</accession>
<gene>
    <name evidence="3" type="ORF">AB4875_16380</name>
</gene>
<evidence type="ECO:0000313" key="3">
    <source>
        <dbReference type="EMBL" id="MEX1667075.1"/>
    </source>
</evidence>
<sequence length="330" mass="35841">MSSFASKIVDRAFRIAMMGEPKSAEQMLRHSRRVVGLVRPPAMLPDGVTMRKTTVANEPAVPPGVPAVCVSTAKPTTTVLYLHGGAFICGKFATYAGLCGQIAKRLNARVFWVDYRLAPEMPFPAAPDDAFNAYCALATDYPDDPLVVIGDSAGGNLTLSTLLRVRDVLKSRKGSKLLRLPVCAVAMSPLVDFAKASPSRSANGTSDAILSPRMIEFATELYLAGHDPKDPYASPIYGDLSGLPPMLLSVSDTEAVRDDSYRFANSARRAGSSVQLLSREDRLHAWPVLYTALPEARRDFAEIVDFMRTHLRYSVAPEKPTPQLRIASAN</sequence>
<evidence type="ECO:0000313" key="4">
    <source>
        <dbReference type="Proteomes" id="UP001557484"/>
    </source>
</evidence>
<proteinExistence type="predicted"/>
<name>A0ABV3U0D9_9GAMM</name>
<dbReference type="InterPro" id="IPR050300">
    <property type="entry name" value="GDXG_lipolytic_enzyme"/>
</dbReference>
<dbReference type="GO" id="GO:0016787">
    <property type="term" value="F:hydrolase activity"/>
    <property type="evidence" value="ECO:0007669"/>
    <property type="project" value="UniProtKB-KW"/>
</dbReference>
<dbReference type="PANTHER" id="PTHR48081">
    <property type="entry name" value="AB HYDROLASE SUPERFAMILY PROTEIN C4A8.06C"/>
    <property type="match status" value="1"/>
</dbReference>
<comment type="caution">
    <text evidence="3">The sequence shown here is derived from an EMBL/GenBank/DDBJ whole genome shotgun (WGS) entry which is preliminary data.</text>
</comment>
<dbReference type="PANTHER" id="PTHR48081:SF8">
    <property type="entry name" value="ALPHA_BETA HYDROLASE FOLD-3 DOMAIN-CONTAINING PROTEIN-RELATED"/>
    <property type="match status" value="1"/>
</dbReference>
<keyword evidence="1 3" id="KW-0378">Hydrolase</keyword>
<organism evidence="3 4">
    <name type="scientific">Zhongshania arctica</name>
    <dbReference type="NCBI Taxonomy" id="3238302"/>
    <lineage>
        <taxon>Bacteria</taxon>
        <taxon>Pseudomonadati</taxon>
        <taxon>Pseudomonadota</taxon>
        <taxon>Gammaproteobacteria</taxon>
        <taxon>Cellvibrionales</taxon>
        <taxon>Spongiibacteraceae</taxon>
        <taxon>Zhongshania</taxon>
    </lineage>
</organism>
<dbReference type="InterPro" id="IPR013094">
    <property type="entry name" value="AB_hydrolase_3"/>
</dbReference>
<dbReference type="Proteomes" id="UP001557484">
    <property type="component" value="Unassembled WGS sequence"/>
</dbReference>
<dbReference type="EMBL" id="JBFRYB010000002">
    <property type="protein sequence ID" value="MEX1667075.1"/>
    <property type="molecule type" value="Genomic_DNA"/>
</dbReference>
<dbReference type="RefSeq" id="WP_368377189.1">
    <property type="nucleotide sequence ID" value="NZ_JBFRYB010000002.1"/>
</dbReference>
<protein>
    <submittedName>
        <fullName evidence="3">Alpha/beta hydrolase</fullName>
    </submittedName>
</protein>
<keyword evidence="4" id="KW-1185">Reference proteome</keyword>
<dbReference type="SUPFAM" id="SSF53474">
    <property type="entry name" value="alpha/beta-Hydrolases"/>
    <property type="match status" value="1"/>
</dbReference>
<dbReference type="InterPro" id="IPR029058">
    <property type="entry name" value="AB_hydrolase_fold"/>
</dbReference>
<evidence type="ECO:0000259" key="2">
    <source>
        <dbReference type="Pfam" id="PF07859"/>
    </source>
</evidence>
<dbReference type="Gene3D" id="3.40.50.1820">
    <property type="entry name" value="alpha/beta hydrolase"/>
    <property type="match status" value="1"/>
</dbReference>
<reference evidence="3 4" key="1">
    <citation type="journal article" date="2011" name="Int. J. Syst. Evol. Microbiol.">
        <title>Zhongshania antarctica gen. nov., sp. nov. and Zhongshania guokunii sp. nov., gammaproteobacteria respectively isolated from coastal attached (fast) ice and surface seawater of the Antarctic.</title>
        <authorList>
            <person name="Li H.J."/>
            <person name="Zhang X.Y."/>
            <person name="Chen C.X."/>
            <person name="Zhang Y.J."/>
            <person name="Gao Z.M."/>
            <person name="Yu Y."/>
            <person name="Chen X.L."/>
            <person name="Chen B."/>
            <person name="Zhang Y.Z."/>
        </authorList>
    </citation>
    <scope>NUCLEOTIDE SEQUENCE [LARGE SCALE GENOMIC DNA]</scope>
    <source>
        <strain evidence="3 4">R06B22</strain>
    </source>
</reference>
<evidence type="ECO:0000256" key="1">
    <source>
        <dbReference type="ARBA" id="ARBA00022801"/>
    </source>
</evidence>
<dbReference type="Pfam" id="PF07859">
    <property type="entry name" value="Abhydrolase_3"/>
    <property type="match status" value="1"/>
</dbReference>
<feature type="domain" description="Alpha/beta hydrolase fold-3" evidence="2">
    <location>
        <begin position="79"/>
        <end position="286"/>
    </location>
</feature>